<protein>
    <submittedName>
        <fullName evidence="1">Uncharacterized protein</fullName>
    </submittedName>
</protein>
<reference evidence="2" key="1">
    <citation type="journal article" date="2024" name="Front. Bioeng. Biotechnol.">
        <title>Genome-scale model development and genomic sequencing of the oleaginous clade Lipomyces.</title>
        <authorList>
            <person name="Czajka J.J."/>
            <person name="Han Y."/>
            <person name="Kim J."/>
            <person name="Mondo S.J."/>
            <person name="Hofstad B.A."/>
            <person name="Robles A."/>
            <person name="Haridas S."/>
            <person name="Riley R."/>
            <person name="LaButti K."/>
            <person name="Pangilinan J."/>
            <person name="Andreopoulos W."/>
            <person name="Lipzen A."/>
            <person name="Yan J."/>
            <person name="Wang M."/>
            <person name="Ng V."/>
            <person name="Grigoriev I.V."/>
            <person name="Spatafora J.W."/>
            <person name="Magnuson J.K."/>
            <person name="Baker S.E."/>
            <person name="Pomraning K.R."/>
        </authorList>
    </citation>
    <scope>NUCLEOTIDE SEQUENCE [LARGE SCALE GENOMIC DNA]</scope>
    <source>
        <strain evidence="2">CBS 10300</strain>
    </source>
</reference>
<gene>
    <name evidence="1" type="ORF">V1517DRAFT_326917</name>
</gene>
<accession>A0ACC3TKC6</accession>
<dbReference type="Proteomes" id="UP001489719">
    <property type="component" value="Unassembled WGS sequence"/>
</dbReference>
<dbReference type="EMBL" id="MU970102">
    <property type="protein sequence ID" value="KAK9321312.1"/>
    <property type="molecule type" value="Genomic_DNA"/>
</dbReference>
<name>A0ACC3TKC6_9ASCO</name>
<evidence type="ECO:0000313" key="1">
    <source>
        <dbReference type="EMBL" id="KAK9321312.1"/>
    </source>
</evidence>
<keyword evidence="2" id="KW-1185">Reference proteome</keyword>
<sequence length="337" mass="37140">MIKSASPRSVYDTDIMAPLETSPWTQPPDSGAAEGFDIVATYRKFLDEDPDMTMPVAAIESLVVLLSQTEPTTASELMDTLAKAVTELKRGVKNSISLSAGCDMFQRFVLRNIQEYGDWEACRRHLVKNGGLFLERAKASRYKIAELGLPFIQDDDTILIHSHSRAVTELLLLAARRHIRFRVYITESRPTGEGLSSAKTLRDNSIPARVIVDGAVGWAIQKVDKVFIGAEGVAESGGIINRIGTYQIAVLAKDSNKPLYVVAESHKFVRLFPLSPFDLPNESPNASTFTTEPEDDEIQSSPLLDFTSDNLITALITDIGVLTSSGVSEELIKMWYD</sequence>
<evidence type="ECO:0000313" key="2">
    <source>
        <dbReference type="Proteomes" id="UP001489719"/>
    </source>
</evidence>
<comment type="caution">
    <text evidence="1">The sequence shown here is derived from an EMBL/GenBank/DDBJ whole genome shotgun (WGS) entry which is preliminary data.</text>
</comment>
<organism evidence="1 2">
    <name type="scientific">Lipomyces orientalis</name>
    <dbReference type="NCBI Taxonomy" id="1233043"/>
    <lineage>
        <taxon>Eukaryota</taxon>
        <taxon>Fungi</taxon>
        <taxon>Dikarya</taxon>
        <taxon>Ascomycota</taxon>
        <taxon>Saccharomycotina</taxon>
        <taxon>Lipomycetes</taxon>
        <taxon>Lipomycetales</taxon>
        <taxon>Lipomycetaceae</taxon>
        <taxon>Lipomyces</taxon>
    </lineage>
</organism>
<proteinExistence type="predicted"/>